<name>A0A926IIW9_9FIRM</name>
<dbReference type="SUPFAM" id="SSF46785">
    <property type="entry name" value="Winged helix' DNA-binding domain"/>
    <property type="match status" value="1"/>
</dbReference>
<dbReference type="GO" id="GO:0003700">
    <property type="term" value="F:DNA-binding transcription factor activity"/>
    <property type="evidence" value="ECO:0007669"/>
    <property type="project" value="InterPro"/>
</dbReference>
<dbReference type="PROSITE" id="PS50949">
    <property type="entry name" value="HTH_GNTR"/>
    <property type="match status" value="1"/>
</dbReference>
<dbReference type="SMART" id="SM00345">
    <property type="entry name" value="HTH_GNTR"/>
    <property type="match status" value="1"/>
</dbReference>
<proteinExistence type="predicted"/>
<organism evidence="5 6">
    <name type="scientific">Paratissierella segnis</name>
    <dbReference type="NCBI Taxonomy" id="2763679"/>
    <lineage>
        <taxon>Bacteria</taxon>
        <taxon>Bacillati</taxon>
        <taxon>Bacillota</taxon>
        <taxon>Tissierellia</taxon>
        <taxon>Tissierellales</taxon>
        <taxon>Tissierellaceae</taxon>
        <taxon>Paratissierella</taxon>
    </lineage>
</organism>
<evidence type="ECO:0000259" key="4">
    <source>
        <dbReference type="PROSITE" id="PS50949"/>
    </source>
</evidence>
<dbReference type="PANTHER" id="PTHR38445:SF12">
    <property type="entry name" value="GNTR-FAMILY TRANSCRIPTIONAL REGULATOR"/>
    <property type="match status" value="1"/>
</dbReference>
<dbReference type="CDD" id="cd07377">
    <property type="entry name" value="WHTH_GntR"/>
    <property type="match status" value="1"/>
</dbReference>
<evidence type="ECO:0000313" key="6">
    <source>
        <dbReference type="Proteomes" id="UP000601171"/>
    </source>
</evidence>
<evidence type="ECO:0000256" key="2">
    <source>
        <dbReference type="ARBA" id="ARBA00023125"/>
    </source>
</evidence>
<dbReference type="Gene3D" id="1.10.10.10">
    <property type="entry name" value="Winged helix-like DNA-binding domain superfamily/Winged helix DNA-binding domain"/>
    <property type="match status" value="1"/>
</dbReference>
<protein>
    <submittedName>
        <fullName evidence="5">GntR family transcriptional regulator</fullName>
    </submittedName>
</protein>
<gene>
    <name evidence="5" type="ORF">H8707_00835</name>
</gene>
<dbReference type="InterPro" id="IPR036388">
    <property type="entry name" value="WH-like_DNA-bd_sf"/>
</dbReference>
<keyword evidence="1" id="KW-0805">Transcription regulation</keyword>
<reference evidence="5" key="1">
    <citation type="submission" date="2020-08" db="EMBL/GenBank/DDBJ databases">
        <title>Genome public.</title>
        <authorList>
            <person name="Liu C."/>
            <person name="Sun Q."/>
        </authorList>
    </citation>
    <scope>NUCLEOTIDE SEQUENCE</scope>
    <source>
        <strain evidence="5">BX21</strain>
    </source>
</reference>
<accession>A0A926IIW9</accession>
<keyword evidence="6" id="KW-1185">Reference proteome</keyword>
<dbReference type="Pfam" id="PF00392">
    <property type="entry name" value="GntR"/>
    <property type="match status" value="1"/>
</dbReference>
<dbReference type="PANTHER" id="PTHR38445">
    <property type="entry name" value="HTH-TYPE TRANSCRIPTIONAL REPRESSOR YTRA"/>
    <property type="match status" value="1"/>
</dbReference>
<evidence type="ECO:0000256" key="1">
    <source>
        <dbReference type="ARBA" id="ARBA00023015"/>
    </source>
</evidence>
<evidence type="ECO:0000256" key="3">
    <source>
        <dbReference type="ARBA" id="ARBA00023163"/>
    </source>
</evidence>
<dbReference type="RefSeq" id="WP_262428250.1">
    <property type="nucleotide sequence ID" value="NZ_JACRTG010000003.1"/>
</dbReference>
<evidence type="ECO:0000313" key="5">
    <source>
        <dbReference type="EMBL" id="MBC8586786.1"/>
    </source>
</evidence>
<sequence length="135" mass="14953">MILEIDMAGDIPIYQQIRNQIVFGTATGRLKVGEPLPTVRQLASDIGVNPMTVNKAYGLLKDEGVIVIDRRHGAKINELPSADDGFINDNLTAEFEQRAALLISEARMKGVSQENLRVHLNILVDNIYNQKGEIL</sequence>
<dbReference type="GO" id="GO:0003677">
    <property type="term" value="F:DNA binding"/>
    <property type="evidence" value="ECO:0007669"/>
    <property type="project" value="UniProtKB-KW"/>
</dbReference>
<dbReference type="Proteomes" id="UP000601171">
    <property type="component" value="Unassembled WGS sequence"/>
</dbReference>
<keyword evidence="3" id="KW-0804">Transcription</keyword>
<dbReference type="AlphaFoldDB" id="A0A926IIW9"/>
<dbReference type="InterPro" id="IPR036390">
    <property type="entry name" value="WH_DNA-bd_sf"/>
</dbReference>
<dbReference type="EMBL" id="JACRTG010000003">
    <property type="protein sequence ID" value="MBC8586786.1"/>
    <property type="molecule type" value="Genomic_DNA"/>
</dbReference>
<dbReference type="InterPro" id="IPR000524">
    <property type="entry name" value="Tscrpt_reg_HTH_GntR"/>
</dbReference>
<comment type="caution">
    <text evidence="5">The sequence shown here is derived from an EMBL/GenBank/DDBJ whole genome shotgun (WGS) entry which is preliminary data.</text>
</comment>
<feature type="domain" description="HTH gntR-type" evidence="4">
    <location>
        <begin position="11"/>
        <end position="79"/>
    </location>
</feature>
<keyword evidence="2" id="KW-0238">DNA-binding</keyword>